<organism evidence="1 2">
    <name type="scientific">Trichomonas vaginalis (strain ATCC PRA-98 / G3)</name>
    <dbReference type="NCBI Taxonomy" id="412133"/>
    <lineage>
        <taxon>Eukaryota</taxon>
        <taxon>Metamonada</taxon>
        <taxon>Parabasalia</taxon>
        <taxon>Trichomonadida</taxon>
        <taxon>Trichomonadidae</taxon>
        <taxon>Trichomonas</taxon>
    </lineage>
</organism>
<keyword evidence="2" id="KW-1185">Reference proteome</keyword>
<sequence>MLDGVLSIARDGTQKLEEQTKIQAKIQSMLEHQQNIMEDVYRDLGDFKEIQKRLDEVDELNNVIDINIQNHRKFLTDLLNKQPKSQNSQISDLIASLILNIQDAVIEMGFAHTEKGEYEVEISELLTIEDDIKSTIDSLTEKGLYLESSDDRLLRQQKYQRHIKKLYDFIQEEAKK</sequence>
<dbReference type="OrthoDB" id="10656865at2759"/>
<name>A2EFZ5_TRIV3</name>
<dbReference type="AlphaFoldDB" id="A2EFZ5"/>
<dbReference type="EMBL" id="DS113378">
    <property type="protein sequence ID" value="EAY08451.1"/>
    <property type="molecule type" value="Genomic_DNA"/>
</dbReference>
<dbReference type="VEuPathDB" id="TrichDB:TVAG_355100"/>
<dbReference type="KEGG" id="tva:4766350"/>
<dbReference type="RefSeq" id="XP_001320674.1">
    <property type="nucleotide sequence ID" value="XM_001320639.1"/>
</dbReference>
<gene>
    <name evidence="1" type="ORF">TVAG_355100</name>
</gene>
<dbReference type="VEuPathDB" id="TrichDB:TVAGG3_0515870"/>
<dbReference type="Proteomes" id="UP000001542">
    <property type="component" value="Unassembled WGS sequence"/>
</dbReference>
<evidence type="ECO:0000313" key="1">
    <source>
        <dbReference type="EMBL" id="EAY08451.1"/>
    </source>
</evidence>
<dbReference type="InParanoid" id="A2EFZ5"/>
<evidence type="ECO:0000313" key="2">
    <source>
        <dbReference type="Proteomes" id="UP000001542"/>
    </source>
</evidence>
<proteinExistence type="predicted"/>
<reference evidence="1" key="1">
    <citation type="submission" date="2006-10" db="EMBL/GenBank/DDBJ databases">
        <authorList>
            <person name="Amadeo P."/>
            <person name="Zhao Q."/>
            <person name="Wortman J."/>
            <person name="Fraser-Liggett C."/>
            <person name="Carlton J."/>
        </authorList>
    </citation>
    <scope>NUCLEOTIDE SEQUENCE</scope>
    <source>
        <strain evidence="1">G3</strain>
    </source>
</reference>
<protein>
    <submittedName>
        <fullName evidence="1">Uncharacterized protein</fullName>
    </submittedName>
</protein>
<dbReference type="SMR" id="A2EFZ5"/>
<accession>A2EFZ5</accession>
<reference evidence="1" key="2">
    <citation type="journal article" date="2007" name="Science">
        <title>Draft genome sequence of the sexually transmitted pathogen Trichomonas vaginalis.</title>
        <authorList>
            <person name="Carlton J.M."/>
            <person name="Hirt R.P."/>
            <person name="Silva J.C."/>
            <person name="Delcher A.L."/>
            <person name="Schatz M."/>
            <person name="Zhao Q."/>
            <person name="Wortman J.R."/>
            <person name="Bidwell S.L."/>
            <person name="Alsmark U.C.M."/>
            <person name="Besteiro S."/>
            <person name="Sicheritz-Ponten T."/>
            <person name="Noel C.J."/>
            <person name="Dacks J.B."/>
            <person name="Foster P.G."/>
            <person name="Simillion C."/>
            <person name="Van de Peer Y."/>
            <person name="Miranda-Saavedra D."/>
            <person name="Barton G.J."/>
            <person name="Westrop G.D."/>
            <person name="Mueller S."/>
            <person name="Dessi D."/>
            <person name="Fiori P.L."/>
            <person name="Ren Q."/>
            <person name="Paulsen I."/>
            <person name="Zhang H."/>
            <person name="Bastida-Corcuera F.D."/>
            <person name="Simoes-Barbosa A."/>
            <person name="Brown M.T."/>
            <person name="Hayes R.D."/>
            <person name="Mukherjee M."/>
            <person name="Okumura C.Y."/>
            <person name="Schneider R."/>
            <person name="Smith A.J."/>
            <person name="Vanacova S."/>
            <person name="Villalvazo M."/>
            <person name="Haas B.J."/>
            <person name="Pertea M."/>
            <person name="Feldblyum T.V."/>
            <person name="Utterback T.R."/>
            <person name="Shu C.L."/>
            <person name="Osoegawa K."/>
            <person name="de Jong P.J."/>
            <person name="Hrdy I."/>
            <person name="Horvathova L."/>
            <person name="Zubacova Z."/>
            <person name="Dolezal P."/>
            <person name="Malik S.B."/>
            <person name="Logsdon J.M. Jr."/>
            <person name="Henze K."/>
            <person name="Gupta A."/>
            <person name="Wang C.C."/>
            <person name="Dunne R.L."/>
            <person name="Upcroft J.A."/>
            <person name="Upcroft P."/>
            <person name="White O."/>
            <person name="Salzberg S.L."/>
            <person name="Tang P."/>
            <person name="Chiu C.-H."/>
            <person name="Lee Y.-S."/>
            <person name="Embley T.M."/>
            <person name="Coombs G.H."/>
            <person name="Mottram J.C."/>
            <person name="Tachezy J."/>
            <person name="Fraser-Liggett C.M."/>
            <person name="Johnson P.J."/>
        </authorList>
    </citation>
    <scope>NUCLEOTIDE SEQUENCE [LARGE SCALE GENOMIC DNA]</scope>
    <source>
        <strain evidence="1">G3</strain>
    </source>
</reference>